<proteinExistence type="predicted"/>
<comment type="caution">
    <text evidence="1">The sequence shown here is derived from an EMBL/GenBank/DDBJ whole genome shotgun (WGS) entry which is preliminary data.</text>
</comment>
<sequence length="90" mass="9748">MVDNESWALRHVELQGPDPQPVAAAAPSKVLGIRDQREQPAMAVCQHTYGILIEGGLDGRQDTQSATEITAAEFERIWHSAREALAPEGG</sequence>
<evidence type="ECO:0000313" key="2">
    <source>
        <dbReference type="Proteomes" id="UP001602322"/>
    </source>
</evidence>
<gene>
    <name evidence="1" type="ORF">ACFY8O_30310</name>
</gene>
<reference evidence="1 2" key="1">
    <citation type="submission" date="2024-10" db="EMBL/GenBank/DDBJ databases">
        <title>The Natural Products Discovery Center: Release of the First 8490 Sequenced Strains for Exploring Actinobacteria Biosynthetic Diversity.</title>
        <authorList>
            <person name="Kalkreuter E."/>
            <person name="Kautsar S.A."/>
            <person name="Yang D."/>
            <person name="Bader C.D."/>
            <person name="Teijaro C.N."/>
            <person name="Fluegel L."/>
            <person name="Davis C.M."/>
            <person name="Simpson J.R."/>
            <person name="Lauterbach L."/>
            <person name="Steele A.D."/>
            <person name="Gui C."/>
            <person name="Meng S."/>
            <person name="Li G."/>
            <person name="Viehrig K."/>
            <person name="Ye F."/>
            <person name="Su P."/>
            <person name="Kiefer A.F."/>
            <person name="Nichols A."/>
            <person name="Cepeda A.J."/>
            <person name="Yan W."/>
            <person name="Fan B."/>
            <person name="Jiang Y."/>
            <person name="Adhikari A."/>
            <person name="Zheng C.-J."/>
            <person name="Schuster L."/>
            <person name="Cowan T.M."/>
            <person name="Smanski M.J."/>
            <person name="Chevrette M.G."/>
            <person name="De Carvalho L.P.S."/>
            <person name="Shen B."/>
        </authorList>
    </citation>
    <scope>NUCLEOTIDE SEQUENCE [LARGE SCALE GENOMIC DNA]</scope>
    <source>
        <strain evidence="1 2">NPDC012540</strain>
    </source>
</reference>
<dbReference type="Proteomes" id="UP001602322">
    <property type="component" value="Unassembled WGS sequence"/>
</dbReference>
<protein>
    <submittedName>
        <fullName evidence="1">Uncharacterized protein</fullName>
    </submittedName>
</protein>
<dbReference type="RefSeq" id="WP_387908000.1">
    <property type="nucleotide sequence ID" value="NZ_JBIBEG010000011.1"/>
</dbReference>
<organism evidence="1 2">
    <name type="scientific">Streptomyces argenteolus</name>
    <dbReference type="NCBI Taxonomy" id="67274"/>
    <lineage>
        <taxon>Bacteria</taxon>
        <taxon>Bacillati</taxon>
        <taxon>Actinomycetota</taxon>
        <taxon>Actinomycetes</taxon>
        <taxon>Kitasatosporales</taxon>
        <taxon>Streptomycetaceae</taxon>
        <taxon>Streptomyces</taxon>
    </lineage>
</organism>
<accession>A0ABW6XEL4</accession>
<name>A0ABW6XEL4_9ACTN</name>
<evidence type="ECO:0000313" key="1">
    <source>
        <dbReference type="EMBL" id="MFF5900193.1"/>
    </source>
</evidence>
<keyword evidence="2" id="KW-1185">Reference proteome</keyword>
<dbReference type="EMBL" id="JBIBEG010000011">
    <property type="protein sequence ID" value="MFF5900193.1"/>
    <property type="molecule type" value="Genomic_DNA"/>
</dbReference>